<keyword evidence="1" id="KW-0862">Zinc</keyword>
<dbReference type="InterPro" id="IPR013087">
    <property type="entry name" value="Znf_C2H2_type"/>
</dbReference>
<keyword evidence="1" id="KW-0863">Zinc-finger</keyword>
<dbReference type="SMART" id="SM00355">
    <property type="entry name" value="ZnF_C2H2"/>
    <property type="match status" value="2"/>
</dbReference>
<sequence length="394" mass="45294">MMSEDPGKTARVGQHRCPVCDKVFANRHNVVRHAQSVHSIVLKNLKKSTFKCDQCHRPAYGHRHRLLKHLTYVHGFAPRYEELRFRSRDEFLAWKDEEEYREKVHFVTPSSHKEIFGGRLKRYYNCHRSGMFVARGERKRKLKSQGSCKVGTHCMATMTAIETKETGIVSVVYQKEHYGHTIDLGHVRLTKLERQVVTDQLLQGTSTAEVLCNIRCSMKRQLSKIHLITRKDLENISRVNLGCTLKQINERVRAGLVPRPIKTEAPDDSVDAEFLDDVPRDDSLEDDCLVECEDMEMVLNSVASLSSAQSSAKQRLFDAIRELCDKVGSYCGDDDRLVQVEQEVRCFSQLLDSRPMEEVLAECDPSQEVVNSEAFVREETRRQRHDHGYSKTAC</sequence>
<dbReference type="AlphaFoldDB" id="A0A131Y9V9"/>
<organism evidence="3">
    <name type="scientific">Ixodes ricinus</name>
    <name type="common">Common tick</name>
    <name type="synonym">Acarus ricinus</name>
    <dbReference type="NCBI Taxonomy" id="34613"/>
    <lineage>
        <taxon>Eukaryota</taxon>
        <taxon>Metazoa</taxon>
        <taxon>Ecdysozoa</taxon>
        <taxon>Arthropoda</taxon>
        <taxon>Chelicerata</taxon>
        <taxon>Arachnida</taxon>
        <taxon>Acari</taxon>
        <taxon>Parasitiformes</taxon>
        <taxon>Ixodida</taxon>
        <taxon>Ixodoidea</taxon>
        <taxon>Ixodidae</taxon>
        <taxon>Ixodinae</taxon>
        <taxon>Ixodes</taxon>
    </lineage>
</organism>
<dbReference type="EMBL" id="GEFM01000511">
    <property type="protein sequence ID" value="JAP75285.1"/>
    <property type="molecule type" value="mRNA"/>
</dbReference>
<evidence type="ECO:0000313" key="3">
    <source>
        <dbReference type="EMBL" id="JAP75285.1"/>
    </source>
</evidence>
<dbReference type="PROSITE" id="PS00028">
    <property type="entry name" value="ZINC_FINGER_C2H2_1"/>
    <property type="match status" value="1"/>
</dbReference>
<feature type="domain" description="C2H2-type" evidence="2">
    <location>
        <begin position="15"/>
        <end position="39"/>
    </location>
</feature>
<evidence type="ECO:0000256" key="1">
    <source>
        <dbReference type="PROSITE-ProRule" id="PRU00042"/>
    </source>
</evidence>
<protein>
    <submittedName>
        <fullName evidence="3">Putative zinc finger transcription factor protein 17</fullName>
    </submittedName>
</protein>
<proteinExistence type="evidence at transcript level"/>
<dbReference type="GO" id="GO:0008270">
    <property type="term" value="F:zinc ion binding"/>
    <property type="evidence" value="ECO:0007669"/>
    <property type="project" value="UniProtKB-KW"/>
</dbReference>
<evidence type="ECO:0000259" key="2">
    <source>
        <dbReference type="PROSITE" id="PS50157"/>
    </source>
</evidence>
<accession>A0A131Y9V9</accession>
<reference evidence="3" key="1">
    <citation type="submission" date="2016-02" db="EMBL/GenBank/DDBJ databases">
        <title>RNAseq analyses of the midgut from blood- or serum-fed Ixodes ricinus ticks.</title>
        <authorList>
            <person name="Perner J."/>
            <person name="Provaznik J."/>
            <person name="Schrenkova J."/>
            <person name="Urbanova V."/>
            <person name="Ribeiro J.M."/>
            <person name="Kopacek P."/>
        </authorList>
    </citation>
    <scope>NUCLEOTIDE SEQUENCE</scope>
    <source>
        <tissue evidence="3">Gut</tissue>
    </source>
</reference>
<dbReference type="InterPro" id="IPR052797">
    <property type="entry name" value="RegFact_GeneExpr_CellDeath"/>
</dbReference>
<dbReference type="PROSITE" id="PS50157">
    <property type="entry name" value="ZINC_FINGER_C2H2_2"/>
    <property type="match status" value="1"/>
</dbReference>
<dbReference type="PANTHER" id="PTHR33936:SF24">
    <property type="entry name" value="C2H2-TYPE DOMAIN-CONTAINING PROTEIN"/>
    <property type="match status" value="1"/>
</dbReference>
<name>A0A131Y9V9_IXORI</name>
<dbReference type="Gene3D" id="3.30.160.60">
    <property type="entry name" value="Classic Zinc Finger"/>
    <property type="match status" value="1"/>
</dbReference>
<keyword evidence="1" id="KW-0479">Metal-binding</keyword>
<dbReference type="PANTHER" id="PTHR33936">
    <property type="entry name" value="PROTEIN CBG17840"/>
    <property type="match status" value="1"/>
</dbReference>